<reference evidence="1 2" key="1">
    <citation type="submission" date="2023-07" db="EMBL/GenBank/DDBJ databases">
        <title>Genomic Encyclopedia of Type Strains, Phase IV (KMG-IV): sequencing the most valuable type-strain genomes for metagenomic binning, comparative biology and taxonomic classification.</title>
        <authorList>
            <person name="Goeker M."/>
        </authorList>
    </citation>
    <scope>NUCLEOTIDE SEQUENCE [LARGE SCALE GENOMIC DNA]</scope>
    <source>
        <strain evidence="1 2">DSM 27594</strain>
    </source>
</reference>
<name>A0ABT9XZ68_9BACI</name>
<keyword evidence="2" id="KW-1185">Reference proteome</keyword>
<dbReference type="RefSeq" id="WP_307411154.1">
    <property type="nucleotide sequence ID" value="NZ_JAUSTW010000007.1"/>
</dbReference>
<comment type="caution">
    <text evidence="1">The sequence shown here is derived from an EMBL/GenBank/DDBJ whole genome shotgun (WGS) entry which is preliminary data.</text>
</comment>
<evidence type="ECO:0000313" key="1">
    <source>
        <dbReference type="EMBL" id="MDQ0200771.1"/>
    </source>
</evidence>
<evidence type="ECO:0000313" key="2">
    <source>
        <dbReference type="Proteomes" id="UP001224122"/>
    </source>
</evidence>
<accession>A0ABT9XZ68</accession>
<gene>
    <name evidence="1" type="ORF">J2S10_003973</name>
</gene>
<proteinExistence type="predicted"/>
<organism evidence="1 2">
    <name type="scientific">Neobacillus ginsengisoli</name>
    <dbReference type="NCBI Taxonomy" id="904295"/>
    <lineage>
        <taxon>Bacteria</taxon>
        <taxon>Bacillati</taxon>
        <taxon>Bacillota</taxon>
        <taxon>Bacilli</taxon>
        <taxon>Bacillales</taxon>
        <taxon>Bacillaceae</taxon>
        <taxon>Neobacillus</taxon>
    </lineage>
</organism>
<sequence length="57" mass="6331">MEVWLKTVLSVRAIIKDISFAVLLRDVLELLFEGQFAGFLGGGLSLKPLCENKIKIP</sequence>
<dbReference type="EMBL" id="JAUSTW010000007">
    <property type="protein sequence ID" value="MDQ0200771.1"/>
    <property type="molecule type" value="Genomic_DNA"/>
</dbReference>
<dbReference type="Proteomes" id="UP001224122">
    <property type="component" value="Unassembled WGS sequence"/>
</dbReference>
<protein>
    <submittedName>
        <fullName evidence="1">Uncharacterized protein</fullName>
    </submittedName>
</protein>